<dbReference type="RefSeq" id="WP_345250387.1">
    <property type="nucleotide sequence ID" value="NZ_BAABHD010000084.1"/>
</dbReference>
<accession>A0ABP8NTZ0</accession>
<evidence type="ECO:0000313" key="2">
    <source>
        <dbReference type="EMBL" id="GAA4471076.1"/>
    </source>
</evidence>
<proteinExistence type="predicted"/>
<feature type="signal peptide" evidence="1">
    <location>
        <begin position="1"/>
        <end position="19"/>
    </location>
</feature>
<protein>
    <submittedName>
        <fullName evidence="2">SgcJ/EcaC family oxidoreductase</fullName>
    </submittedName>
</protein>
<dbReference type="Gene3D" id="3.10.450.50">
    <property type="match status" value="1"/>
</dbReference>
<reference evidence="3" key="1">
    <citation type="journal article" date="2019" name="Int. J. Syst. Evol. Microbiol.">
        <title>The Global Catalogue of Microorganisms (GCM) 10K type strain sequencing project: providing services to taxonomists for standard genome sequencing and annotation.</title>
        <authorList>
            <consortium name="The Broad Institute Genomics Platform"/>
            <consortium name="The Broad Institute Genome Sequencing Center for Infectious Disease"/>
            <person name="Wu L."/>
            <person name="Ma J."/>
        </authorList>
    </citation>
    <scope>NUCLEOTIDE SEQUENCE [LARGE SCALE GENOMIC DNA]</scope>
    <source>
        <strain evidence="3">JCM 17927</strain>
    </source>
</reference>
<feature type="chain" id="PRO_5047048663" evidence="1">
    <location>
        <begin position="20"/>
        <end position="172"/>
    </location>
</feature>
<gene>
    <name evidence="2" type="ORF">GCM10023189_60920</name>
</gene>
<organism evidence="2 3">
    <name type="scientific">Nibrella saemangeumensis</name>
    <dbReference type="NCBI Taxonomy" id="1084526"/>
    <lineage>
        <taxon>Bacteria</taxon>
        <taxon>Pseudomonadati</taxon>
        <taxon>Bacteroidota</taxon>
        <taxon>Cytophagia</taxon>
        <taxon>Cytophagales</taxon>
        <taxon>Spirosomataceae</taxon>
        <taxon>Nibrella</taxon>
    </lineage>
</organism>
<dbReference type="SUPFAM" id="SSF54427">
    <property type="entry name" value="NTF2-like"/>
    <property type="match status" value="1"/>
</dbReference>
<name>A0ABP8NTZ0_9BACT</name>
<evidence type="ECO:0000313" key="3">
    <source>
        <dbReference type="Proteomes" id="UP001501175"/>
    </source>
</evidence>
<dbReference type="Proteomes" id="UP001501175">
    <property type="component" value="Unassembled WGS sequence"/>
</dbReference>
<keyword evidence="1" id="KW-0732">Signal</keyword>
<comment type="caution">
    <text evidence="2">The sequence shown here is derived from an EMBL/GenBank/DDBJ whole genome shotgun (WGS) entry which is preliminary data.</text>
</comment>
<dbReference type="InterPro" id="IPR011944">
    <property type="entry name" value="Steroid_delta5-4_isomerase"/>
</dbReference>
<dbReference type="InterPro" id="IPR032710">
    <property type="entry name" value="NTF2-like_dom_sf"/>
</dbReference>
<sequence>MKKALTTTVFLFLYGFILAQNRTKDEAAINGQIDAMINSWNKHNYDDLRNYTTENTDWVNVVGMWWKGREQSQYAHQVYHNTMFKGSVCEKKSVAIRFVTKDVAIAHLVWHFYGGAPLPDGTPPRTKDNPNVDLATLVYVKQNGKWLMDAGQNVHIVLEAQPYDPVKQMPKN</sequence>
<keyword evidence="3" id="KW-1185">Reference proteome</keyword>
<evidence type="ECO:0000256" key="1">
    <source>
        <dbReference type="SAM" id="SignalP"/>
    </source>
</evidence>
<dbReference type="NCBIfam" id="TIGR02246">
    <property type="entry name" value="SgcJ/EcaC family oxidoreductase"/>
    <property type="match status" value="1"/>
</dbReference>
<dbReference type="EMBL" id="BAABHD010000084">
    <property type="protein sequence ID" value="GAA4471076.1"/>
    <property type="molecule type" value="Genomic_DNA"/>
</dbReference>